<protein>
    <recommendedName>
        <fullName evidence="6">DNA polymerase epsilon subunit</fullName>
    </recommendedName>
    <alternativeName>
        <fullName evidence="6">DNA polymerase II subunit 2</fullName>
    </alternativeName>
</protein>
<dbReference type="InterPro" id="IPR016266">
    <property type="entry name" value="POLE2"/>
</dbReference>
<comment type="similarity">
    <text evidence="2 6">Belongs to the DNA polymerase epsilon subunit B family.</text>
</comment>
<evidence type="ECO:0000256" key="6">
    <source>
        <dbReference type="PIRNR" id="PIRNR000799"/>
    </source>
</evidence>
<evidence type="ECO:0000256" key="4">
    <source>
        <dbReference type="ARBA" id="ARBA00023125"/>
    </source>
</evidence>
<keyword evidence="4 6" id="KW-0238">DNA-binding</keyword>
<dbReference type="Proteomes" id="UP001235939">
    <property type="component" value="Chromosome 01"/>
</dbReference>
<comment type="function">
    <text evidence="6">Participates in DNA repair and in chromosomal DNA replication.</text>
</comment>
<dbReference type="PIRSF" id="PIRSF000799">
    <property type="entry name" value="DNA_pol_eps_2"/>
    <property type="match status" value="1"/>
</dbReference>
<evidence type="ECO:0000313" key="9">
    <source>
        <dbReference type="EMBL" id="UYV60322.1"/>
    </source>
</evidence>
<keyword evidence="10" id="KW-1185">Reference proteome</keyword>
<reference evidence="9 10" key="1">
    <citation type="submission" date="2022-01" db="EMBL/GenBank/DDBJ databases">
        <title>A chromosomal length assembly of Cordylochernes scorpioides.</title>
        <authorList>
            <person name="Zeh D."/>
            <person name="Zeh J."/>
        </authorList>
    </citation>
    <scope>NUCLEOTIDE SEQUENCE [LARGE SCALE GENOMIC DNA]</scope>
    <source>
        <strain evidence="9">IN4F17</strain>
        <tissue evidence="9">Whole Body</tissue>
    </source>
</reference>
<dbReference type="PANTHER" id="PTHR12708:SF0">
    <property type="entry name" value="DNA POLYMERASE EPSILON SUBUNIT 2"/>
    <property type="match status" value="1"/>
</dbReference>
<evidence type="ECO:0000256" key="2">
    <source>
        <dbReference type="ARBA" id="ARBA00009560"/>
    </source>
</evidence>
<feature type="domain" description="DNA polymerase epsilon subunit B N-terminal" evidence="8">
    <location>
        <begin position="2"/>
        <end position="73"/>
    </location>
</feature>
<proteinExistence type="inferred from homology"/>
<gene>
    <name evidence="9" type="ORF">LAZ67_1000822</name>
</gene>
<dbReference type="Pfam" id="PF04042">
    <property type="entry name" value="DNA_pol_E_B"/>
    <property type="match status" value="1"/>
</dbReference>
<evidence type="ECO:0000256" key="3">
    <source>
        <dbReference type="ARBA" id="ARBA00022705"/>
    </source>
</evidence>
<comment type="subcellular location">
    <subcellularLocation>
        <location evidence="1 6">Nucleus</location>
    </subcellularLocation>
</comment>
<organism evidence="9 10">
    <name type="scientific">Cordylochernes scorpioides</name>
    <dbReference type="NCBI Taxonomy" id="51811"/>
    <lineage>
        <taxon>Eukaryota</taxon>
        <taxon>Metazoa</taxon>
        <taxon>Ecdysozoa</taxon>
        <taxon>Arthropoda</taxon>
        <taxon>Chelicerata</taxon>
        <taxon>Arachnida</taxon>
        <taxon>Pseudoscorpiones</taxon>
        <taxon>Cheliferoidea</taxon>
        <taxon>Chernetidae</taxon>
        <taxon>Cordylochernes</taxon>
    </lineage>
</organism>
<dbReference type="PANTHER" id="PTHR12708">
    <property type="entry name" value="DNA POLYMERASE EPSILON SUBUNIT B"/>
    <property type="match status" value="1"/>
</dbReference>
<keyword evidence="5 6" id="KW-0539">Nucleus</keyword>
<accession>A0ABY6JVQ7</accession>
<feature type="domain" description="DNA polymerase alpha/delta/epsilon subunit B" evidence="7">
    <location>
        <begin position="296"/>
        <end position="490"/>
    </location>
</feature>
<dbReference type="InterPro" id="IPR024639">
    <property type="entry name" value="DNA_pol_e_bsu_N"/>
</dbReference>
<dbReference type="Pfam" id="PF12213">
    <property type="entry name" value="Dpoe2NT"/>
    <property type="match status" value="1"/>
</dbReference>
<evidence type="ECO:0000256" key="1">
    <source>
        <dbReference type="ARBA" id="ARBA00004123"/>
    </source>
</evidence>
<keyword evidence="3 6" id="KW-0235">DNA replication</keyword>
<evidence type="ECO:0000256" key="5">
    <source>
        <dbReference type="ARBA" id="ARBA00023242"/>
    </source>
</evidence>
<dbReference type="EMBL" id="CP092863">
    <property type="protein sequence ID" value="UYV60322.1"/>
    <property type="molecule type" value="Genomic_DNA"/>
</dbReference>
<dbReference type="Gene3D" id="1.10.8.60">
    <property type="match status" value="1"/>
</dbReference>
<evidence type="ECO:0000259" key="8">
    <source>
        <dbReference type="Pfam" id="PF12213"/>
    </source>
</evidence>
<evidence type="ECO:0000259" key="7">
    <source>
        <dbReference type="Pfam" id="PF04042"/>
    </source>
</evidence>
<dbReference type="InterPro" id="IPR007185">
    <property type="entry name" value="DNA_pol_a/d/e_bsu"/>
</dbReference>
<evidence type="ECO:0000313" key="10">
    <source>
        <dbReference type="Proteomes" id="UP001235939"/>
    </source>
</evidence>
<sequence length="536" mass="59019">MESTIKSKVITTFQLNGLTLRRDASQYLVSMLGSVPPEVLDPSLDIVIKNVQKLPLTSPMVDLATLEPIVAECMASGDDSSQGIFNVIDAFTVPHFTYNPDQRKLILKDSVKHSLFGSAEAKAQLFQDRYRVIQQRTLRHKLFAPQPLVSSERQQEGGFVLRPVEFLLGSSMRQGNVLSLGMLTQMKEGKYYLEDPSGSVQLDLSKTVSLDPAASYRGGIFTDHAFVLAEGFYEDHIFHVQTLGFPPLEPSSLTRRSGGCRQHFGTANLFGGPSSTTVKTNEKMRRLEANNPDAMIVILSDVWLDQIKVLEKLQVLFTGYANMAPVCFLLLGNFLSQPHGSHQPKVMKECLRKLAALIAEHPTLLEDSHFVFVPGPRDVGMANILPRPGLPDQVTEEFRRKVPKSVFTTNPCRLQWGTKEVVVLREDVGAKLCRSALYVPAEVTGATVARTLAANGHLLPLPLAAAPVFWPHDPALWLYPLPDLVVLGSRGASWGACPVAGCTFLYPGSFVINQFSFKVYMPASGDIEDSQIPSDT</sequence>
<name>A0ABY6JVQ7_9ARAC</name>